<evidence type="ECO:0000256" key="1">
    <source>
        <dbReference type="SAM" id="MobiDB-lite"/>
    </source>
</evidence>
<feature type="compositionally biased region" description="Basic and acidic residues" evidence="1">
    <location>
        <begin position="500"/>
        <end position="529"/>
    </location>
</feature>
<keyword evidence="3" id="KW-1185">Reference proteome</keyword>
<dbReference type="Proteomes" id="UP000542689">
    <property type="component" value="Unassembled WGS sequence"/>
</dbReference>
<name>A0A7K6PB25_9CORV</name>
<protein>
    <submittedName>
        <fullName evidence="2">BCAS1 protein</fullName>
    </submittedName>
</protein>
<feature type="compositionally biased region" description="Low complexity" evidence="1">
    <location>
        <begin position="242"/>
        <end position="259"/>
    </location>
</feature>
<feature type="non-terminal residue" evidence="2">
    <location>
        <position position="1"/>
    </location>
</feature>
<evidence type="ECO:0000313" key="2">
    <source>
        <dbReference type="EMBL" id="NWW58580.1"/>
    </source>
</evidence>
<dbReference type="GO" id="GO:0042552">
    <property type="term" value="P:myelination"/>
    <property type="evidence" value="ECO:0007669"/>
    <property type="project" value="TreeGrafter"/>
</dbReference>
<feature type="compositionally biased region" description="Basic and acidic residues" evidence="1">
    <location>
        <begin position="401"/>
        <end position="410"/>
    </location>
</feature>
<accession>A0A7K6PB25</accession>
<dbReference type="AlphaFoldDB" id="A0A7K6PB25"/>
<sequence length="588" mass="60814">MGNTLSVPEEAEDDNTCTVKSYQPLSEPPDSIKNGSVVFAQNPAPAVNGEADAEAGAGRDHAAVSSAETTERSPAGRAGGQSRGSAARRALPAARPRSALAFPWAVPARSEEPPAAPAPGAESLDATGLNKAPSEGTRGPGAAAPQEGTHNNLGQAPLQDVELAGTPEGQDVAAPKPKQVTLFDRIFKLEKGKERTHGDPQQGRQGLDVPNGSIAAGTPNGDPLGKASAGEIDECTQKDLGQDSAGDQGPAAAAPGRAQVEQDSPQAAAGQGSVMSFLKTLVTNTCNKPSPPPAVVPKGSKAEKGHGGQPGPKAAAESPSKGAKKKKAESPKLGHSTFSKLFRHKAAKETPQTTNTKSPEQPAVTCVKPDRNVPPSQEPPAKQNPKAPEAAAPPQGVTSEAPREGTKDKGSATPLPLSKLFWKKNSSEEAEAVSNEKAEVALEAVAPDRDESKSAEAAEVKPRGAESKTPKANLRKFFKLTLNATERPLAPSESNPGGQRSKEGSKDKKSTVELGKQKGREQPEPREQPAADSDSVQNGGDAAKEPSYKKTEKRQSLGGFFKGLGSKRMSDAEVQTDPVSILPAGKSK</sequence>
<feature type="compositionally biased region" description="Low complexity" evidence="1">
    <location>
        <begin position="83"/>
        <end position="108"/>
    </location>
</feature>
<dbReference type="PANTHER" id="PTHR15016:SF6">
    <property type="entry name" value="BREAST CARCINOMA-AMPLIFIED SEQUENCE 1"/>
    <property type="match status" value="1"/>
</dbReference>
<comment type="caution">
    <text evidence="2">The sequence shown here is derived from an EMBL/GenBank/DDBJ whole genome shotgun (WGS) entry which is preliminary data.</text>
</comment>
<feature type="non-terminal residue" evidence="2">
    <location>
        <position position="588"/>
    </location>
</feature>
<dbReference type="PANTHER" id="PTHR15016">
    <property type="entry name" value="BREAST CARCINOMA-AMPLIFIED SEQUENCE 1"/>
    <property type="match status" value="1"/>
</dbReference>
<feature type="compositionally biased region" description="Polar residues" evidence="1">
    <location>
        <begin position="350"/>
        <end position="359"/>
    </location>
</feature>
<organism evidence="2 3">
    <name type="scientific">Ifrita kowaldi</name>
    <name type="common">blue-capped ifrita</name>
    <dbReference type="NCBI Taxonomy" id="461245"/>
    <lineage>
        <taxon>Eukaryota</taxon>
        <taxon>Metazoa</taxon>
        <taxon>Chordata</taxon>
        <taxon>Craniata</taxon>
        <taxon>Vertebrata</taxon>
        <taxon>Euteleostomi</taxon>
        <taxon>Archelosauria</taxon>
        <taxon>Archosauria</taxon>
        <taxon>Dinosauria</taxon>
        <taxon>Saurischia</taxon>
        <taxon>Theropoda</taxon>
        <taxon>Coelurosauria</taxon>
        <taxon>Aves</taxon>
        <taxon>Neognathae</taxon>
        <taxon>Neoaves</taxon>
        <taxon>Telluraves</taxon>
        <taxon>Australaves</taxon>
        <taxon>Passeriformes</taxon>
        <taxon>Corvoidea</taxon>
        <taxon>Cinclosomatidae</taxon>
        <taxon>Ifrita</taxon>
    </lineage>
</organism>
<feature type="compositionally biased region" description="Low complexity" evidence="1">
    <location>
        <begin position="312"/>
        <end position="321"/>
    </location>
</feature>
<proteinExistence type="predicted"/>
<feature type="compositionally biased region" description="Basic and acidic residues" evidence="1">
    <location>
        <begin position="434"/>
        <end position="469"/>
    </location>
</feature>
<feature type="compositionally biased region" description="Basic and acidic residues" evidence="1">
    <location>
        <begin position="185"/>
        <end position="198"/>
    </location>
</feature>
<feature type="region of interest" description="Disordered" evidence="1">
    <location>
        <begin position="1"/>
        <end position="588"/>
    </location>
</feature>
<dbReference type="InterPro" id="IPR026115">
    <property type="entry name" value="NABC1"/>
</dbReference>
<feature type="compositionally biased region" description="Low complexity" evidence="1">
    <location>
        <begin position="46"/>
        <end position="56"/>
    </location>
</feature>
<reference evidence="2 3" key="1">
    <citation type="submission" date="2019-09" db="EMBL/GenBank/DDBJ databases">
        <title>Bird 10,000 Genomes (B10K) Project - Family phase.</title>
        <authorList>
            <person name="Zhang G."/>
        </authorList>
    </citation>
    <scope>NUCLEOTIDE SEQUENCE [LARGE SCALE GENOMIC DNA]</scope>
    <source>
        <strain evidence="2">B10K-DU-029-41</strain>
        <tissue evidence="2">Liver</tissue>
    </source>
</reference>
<feature type="compositionally biased region" description="Basic and acidic residues" evidence="1">
    <location>
        <begin position="542"/>
        <end position="555"/>
    </location>
</feature>
<gene>
    <name evidence="2" type="primary">Bcas1</name>
    <name evidence="2" type="ORF">IFRKOW_R03232</name>
</gene>
<dbReference type="EMBL" id="VZRS01003570">
    <property type="protein sequence ID" value="NWW58580.1"/>
    <property type="molecule type" value="Genomic_DNA"/>
</dbReference>
<evidence type="ECO:0000313" key="3">
    <source>
        <dbReference type="Proteomes" id="UP000542689"/>
    </source>
</evidence>